<dbReference type="Proteomes" id="UP001642484">
    <property type="component" value="Unassembled WGS sequence"/>
</dbReference>
<evidence type="ECO:0000313" key="1">
    <source>
        <dbReference type="EMBL" id="CAK9046470.1"/>
    </source>
</evidence>
<reference evidence="1 2" key="1">
    <citation type="submission" date="2024-02" db="EMBL/GenBank/DDBJ databases">
        <authorList>
            <person name="Chen Y."/>
            <person name="Shah S."/>
            <person name="Dougan E. K."/>
            <person name="Thang M."/>
            <person name="Chan C."/>
        </authorList>
    </citation>
    <scope>NUCLEOTIDE SEQUENCE [LARGE SCALE GENOMIC DNA]</scope>
</reference>
<comment type="caution">
    <text evidence="1">The sequence shown here is derived from an EMBL/GenBank/DDBJ whole genome shotgun (WGS) entry which is preliminary data.</text>
</comment>
<gene>
    <name evidence="1" type="ORF">CCMP2556_LOCUS24137</name>
</gene>
<evidence type="ECO:0000313" key="2">
    <source>
        <dbReference type="Proteomes" id="UP001642484"/>
    </source>
</evidence>
<sequence>VLAPASLLSSSEQVVVMAAEPHYVFAEKNTFLEVRLEEDVPAPIRQISWSAGDNQTPRLQLDLQSPNVDQHRSGACQPCVFFASRRGCAAGPTCGFCHLAHSKKAIHRPQKPLREEMKKAVQDVLRVSDPQVRRIAVHKMAAQHEYMRQLLIGFLNAMTG</sequence>
<accession>A0ABP0M4R0</accession>
<protein>
    <recommendedName>
        <fullName evidence="3">C3H1-type domain-containing protein</fullName>
    </recommendedName>
</protein>
<keyword evidence="2" id="KW-1185">Reference proteome</keyword>
<evidence type="ECO:0008006" key="3">
    <source>
        <dbReference type="Google" id="ProtNLM"/>
    </source>
</evidence>
<proteinExistence type="predicted"/>
<dbReference type="EMBL" id="CAXAMN010015703">
    <property type="protein sequence ID" value="CAK9046470.1"/>
    <property type="molecule type" value="Genomic_DNA"/>
</dbReference>
<feature type="non-terminal residue" evidence="1">
    <location>
        <position position="1"/>
    </location>
</feature>
<organism evidence="1 2">
    <name type="scientific">Durusdinium trenchii</name>
    <dbReference type="NCBI Taxonomy" id="1381693"/>
    <lineage>
        <taxon>Eukaryota</taxon>
        <taxon>Sar</taxon>
        <taxon>Alveolata</taxon>
        <taxon>Dinophyceae</taxon>
        <taxon>Suessiales</taxon>
        <taxon>Symbiodiniaceae</taxon>
        <taxon>Durusdinium</taxon>
    </lineage>
</organism>
<name>A0ABP0M4R0_9DINO</name>